<evidence type="ECO:0000313" key="2">
    <source>
        <dbReference type="Proteomes" id="UP001157502"/>
    </source>
</evidence>
<reference evidence="1" key="1">
    <citation type="submission" date="2021-05" db="EMBL/GenBank/DDBJ databases">
        <authorList>
            <person name="Pan Q."/>
            <person name="Jouanno E."/>
            <person name="Zahm M."/>
            <person name="Klopp C."/>
            <person name="Cabau C."/>
            <person name="Louis A."/>
            <person name="Berthelot C."/>
            <person name="Parey E."/>
            <person name="Roest Crollius H."/>
            <person name="Montfort J."/>
            <person name="Robinson-Rechavi M."/>
            <person name="Bouchez O."/>
            <person name="Lampietro C."/>
            <person name="Lopez Roques C."/>
            <person name="Donnadieu C."/>
            <person name="Postlethwait J."/>
            <person name="Bobe J."/>
            <person name="Dillon D."/>
            <person name="Chandos A."/>
            <person name="von Hippel F."/>
            <person name="Guiguen Y."/>
        </authorList>
    </citation>
    <scope>NUCLEOTIDE SEQUENCE</scope>
    <source>
        <strain evidence="1">YG-Jan2019</strain>
    </source>
</reference>
<dbReference type="EMBL" id="CM055730">
    <property type="protein sequence ID" value="KAJ8013712.1"/>
    <property type="molecule type" value="Genomic_DNA"/>
</dbReference>
<comment type="caution">
    <text evidence="1">The sequence shown here is derived from an EMBL/GenBank/DDBJ whole genome shotgun (WGS) entry which is preliminary data.</text>
</comment>
<protein>
    <submittedName>
        <fullName evidence="1">Uncharacterized protein</fullName>
    </submittedName>
</protein>
<name>A0ACC2HCL4_DALPE</name>
<gene>
    <name evidence="1" type="ORF">DPEC_G00032630</name>
</gene>
<sequence>MMIYHKHLYQNHSSTMPDSLTPKYPVLQLSNNTSSRQFCFIQTMSTNMVSDVSPPGGRGEPHVTTVGSHKSLHRFIRAEPKCTGIVMLFMGSSFFIFGIPLRKDSLMTSAENYTPFWLGILFIICGVLYLLTERRPSKPLVTASLALSIISILGIVFGFFDFLKGIIHQGMRYHHIHWDIPTNTTGPNWRNYHSDQVVCMEAIFMCLSLVTMILLIVMTTFARAALRSTKTQAIVIMHNLPSPE</sequence>
<dbReference type="Proteomes" id="UP001157502">
    <property type="component" value="Chromosome 3"/>
</dbReference>
<evidence type="ECO:0000313" key="1">
    <source>
        <dbReference type="EMBL" id="KAJ8013712.1"/>
    </source>
</evidence>
<organism evidence="1 2">
    <name type="scientific">Dallia pectoralis</name>
    <name type="common">Alaska blackfish</name>
    <dbReference type="NCBI Taxonomy" id="75939"/>
    <lineage>
        <taxon>Eukaryota</taxon>
        <taxon>Metazoa</taxon>
        <taxon>Chordata</taxon>
        <taxon>Craniata</taxon>
        <taxon>Vertebrata</taxon>
        <taxon>Euteleostomi</taxon>
        <taxon>Actinopterygii</taxon>
        <taxon>Neopterygii</taxon>
        <taxon>Teleostei</taxon>
        <taxon>Protacanthopterygii</taxon>
        <taxon>Esociformes</taxon>
        <taxon>Umbridae</taxon>
        <taxon>Dallia</taxon>
    </lineage>
</organism>
<proteinExistence type="predicted"/>
<keyword evidence="2" id="KW-1185">Reference proteome</keyword>
<accession>A0ACC2HCL4</accession>